<feature type="transmembrane region" description="Helical" evidence="6">
    <location>
        <begin position="376"/>
        <end position="395"/>
    </location>
</feature>
<evidence type="ECO:0000256" key="3">
    <source>
        <dbReference type="ARBA" id="ARBA00022692"/>
    </source>
</evidence>
<name>A0ABW3FK54_9HYPH</name>
<dbReference type="CDD" id="cd13136">
    <property type="entry name" value="MATE_DinF_like"/>
    <property type="match status" value="1"/>
</dbReference>
<dbReference type="Proteomes" id="UP001597101">
    <property type="component" value="Unassembled WGS sequence"/>
</dbReference>
<protein>
    <submittedName>
        <fullName evidence="7">MATE family efflux transporter</fullName>
    </submittedName>
</protein>
<keyword evidence="4 6" id="KW-1133">Transmembrane helix</keyword>
<feature type="transmembrane region" description="Helical" evidence="6">
    <location>
        <begin position="231"/>
        <end position="251"/>
    </location>
</feature>
<comment type="caution">
    <text evidence="7">The sequence shown here is derived from an EMBL/GenBank/DDBJ whole genome shotgun (WGS) entry which is preliminary data.</text>
</comment>
<comment type="similarity">
    <text evidence="2">Belongs to the multi antimicrobial extrusion (MATE) (TC 2.A.66.1) family.</text>
</comment>
<feature type="transmembrane region" description="Helical" evidence="6">
    <location>
        <begin position="36"/>
        <end position="58"/>
    </location>
</feature>
<dbReference type="Pfam" id="PF01554">
    <property type="entry name" value="MatE"/>
    <property type="match status" value="2"/>
</dbReference>
<reference evidence="8" key="1">
    <citation type="journal article" date="2019" name="Int. J. Syst. Evol. Microbiol.">
        <title>The Global Catalogue of Microorganisms (GCM) 10K type strain sequencing project: providing services to taxonomists for standard genome sequencing and annotation.</title>
        <authorList>
            <consortium name="The Broad Institute Genomics Platform"/>
            <consortium name="The Broad Institute Genome Sequencing Center for Infectious Disease"/>
            <person name="Wu L."/>
            <person name="Ma J."/>
        </authorList>
    </citation>
    <scope>NUCLEOTIDE SEQUENCE [LARGE SCALE GENOMIC DNA]</scope>
    <source>
        <strain evidence="8">CCUG 60023</strain>
    </source>
</reference>
<dbReference type="InterPro" id="IPR044644">
    <property type="entry name" value="DinF-like"/>
</dbReference>
<dbReference type="InterPro" id="IPR002528">
    <property type="entry name" value="MATE_fam"/>
</dbReference>
<keyword evidence="8" id="KW-1185">Reference proteome</keyword>
<evidence type="ECO:0000256" key="2">
    <source>
        <dbReference type="ARBA" id="ARBA00010199"/>
    </source>
</evidence>
<evidence type="ECO:0000256" key="6">
    <source>
        <dbReference type="SAM" id="Phobius"/>
    </source>
</evidence>
<feature type="transmembrane region" description="Helical" evidence="6">
    <location>
        <begin position="303"/>
        <end position="323"/>
    </location>
</feature>
<feature type="transmembrane region" description="Helical" evidence="6">
    <location>
        <begin position="343"/>
        <end position="364"/>
    </location>
</feature>
<proteinExistence type="inferred from homology"/>
<gene>
    <name evidence="7" type="ORF">ACFQ14_12435</name>
</gene>
<feature type="transmembrane region" description="Helical" evidence="6">
    <location>
        <begin position="79"/>
        <end position="102"/>
    </location>
</feature>
<evidence type="ECO:0000256" key="1">
    <source>
        <dbReference type="ARBA" id="ARBA00004141"/>
    </source>
</evidence>
<dbReference type="NCBIfam" id="TIGR00797">
    <property type="entry name" value="matE"/>
    <property type="match status" value="1"/>
</dbReference>
<feature type="transmembrane region" description="Helical" evidence="6">
    <location>
        <begin position="157"/>
        <end position="176"/>
    </location>
</feature>
<dbReference type="PANTHER" id="PTHR42893:SF46">
    <property type="entry name" value="PROTEIN DETOXIFICATION 44, CHLOROPLASTIC"/>
    <property type="match status" value="1"/>
</dbReference>
<organism evidence="7 8">
    <name type="scientific">Pseudahrensia aquimaris</name>
    <dbReference type="NCBI Taxonomy" id="744461"/>
    <lineage>
        <taxon>Bacteria</taxon>
        <taxon>Pseudomonadati</taxon>
        <taxon>Pseudomonadota</taxon>
        <taxon>Alphaproteobacteria</taxon>
        <taxon>Hyphomicrobiales</taxon>
        <taxon>Ahrensiaceae</taxon>
        <taxon>Pseudahrensia</taxon>
    </lineage>
</organism>
<dbReference type="PANTHER" id="PTHR42893">
    <property type="entry name" value="PROTEIN DETOXIFICATION 44, CHLOROPLASTIC-RELATED"/>
    <property type="match status" value="1"/>
</dbReference>
<sequence>MVFSIAIPMTLAYITTPLLGLVDTGVVGQLGDAALIGGLAVGAVLFDTIFTMFNFLRAATTGLVAQAMGAGDEEQQRIIAIRALIISVLGGALVLALAPLILQISLSLMTLTPAVVAAVTSYFMIRVLAAPLTLLNYSVLGWLLGQSRAGMGLLLQTVLNGTNIALSFILGISFGWGLEGVAWATVIAEGVATVLGLLLFFARARLGGAVDWRRVFNRPALMRLFAVNRDIMIRSFVLVFTFAYFTAQGALFGETTLAANAILMNFFLVAGYLLDGFAMAAEQFVGRAIGANYRPAFDKSVRLTLYWGLLLGTAGTVIAYAVGPWLIDLLTVLPDVRSEARVYLLWAALTPIVGVLAFQMDGIYIGATWSATMRNMMLLSIAAFMIVWYLTQSTLGNHGLWLALLTFLGVRGITLSAALPAHRRRAFLI</sequence>
<keyword evidence="3 6" id="KW-0812">Transmembrane</keyword>
<feature type="transmembrane region" description="Helical" evidence="6">
    <location>
        <begin position="401"/>
        <end position="421"/>
    </location>
</feature>
<accession>A0ABW3FK54</accession>
<dbReference type="EMBL" id="JBHTJV010000010">
    <property type="protein sequence ID" value="MFD0917219.1"/>
    <property type="molecule type" value="Genomic_DNA"/>
</dbReference>
<feature type="transmembrane region" description="Helical" evidence="6">
    <location>
        <begin position="257"/>
        <end position="274"/>
    </location>
</feature>
<keyword evidence="5 6" id="KW-0472">Membrane</keyword>
<evidence type="ECO:0000313" key="7">
    <source>
        <dbReference type="EMBL" id="MFD0917219.1"/>
    </source>
</evidence>
<evidence type="ECO:0000256" key="5">
    <source>
        <dbReference type="ARBA" id="ARBA00023136"/>
    </source>
</evidence>
<feature type="transmembrane region" description="Helical" evidence="6">
    <location>
        <begin position="182"/>
        <end position="204"/>
    </location>
</feature>
<evidence type="ECO:0000256" key="4">
    <source>
        <dbReference type="ARBA" id="ARBA00022989"/>
    </source>
</evidence>
<dbReference type="RefSeq" id="WP_377213140.1">
    <property type="nucleotide sequence ID" value="NZ_JBHTJV010000010.1"/>
</dbReference>
<feature type="transmembrane region" description="Helical" evidence="6">
    <location>
        <begin position="122"/>
        <end position="145"/>
    </location>
</feature>
<evidence type="ECO:0000313" key="8">
    <source>
        <dbReference type="Proteomes" id="UP001597101"/>
    </source>
</evidence>
<comment type="subcellular location">
    <subcellularLocation>
        <location evidence="1">Membrane</location>
        <topology evidence="1">Multi-pass membrane protein</topology>
    </subcellularLocation>
</comment>